<comment type="caution">
    <text evidence="1">The sequence shown here is derived from an EMBL/GenBank/DDBJ whole genome shotgun (WGS) entry which is preliminary data.</text>
</comment>
<name>A0A7C3PNY3_9CYAN</name>
<protein>
    <submittedName>
        <fullName evidence="1">Uncharacterized protein</fullName>
    </submittedName>
</protein>
<gene>
    <name evidence="1" type="ORF">ENR64_12010</name>
</gene>
<accession>A0A7C3PNY3</accession>
<dbReference type="AlphaFoldDB" id="A0A7C3PNY3"/>
<reference evidence="1" key="1">
    <citation type="journal article" date="2020" name="mSystems">
        <title>Genome- and Community-Level Interaction Insights into Carbon Utilization and Element Cycling Functions of Hydrothermarchaeota in Hydrothermal Sediment.</title>
        <authorList>
            <person name="Zhou Z."/>
            <person name="Liu Y."/>
            <person name="Xu W."/>
            <person name="Pan J."/>
            <person name="Luo Z.H."/>
            <person name="Li M."/>
        </authorList>
    </citation>
    <scope>NUCLEOTIDE SEQUENCE [LARGE SCALE GENOMIC DNA]</scope>
    <source>
        <strain evidence="1">SpSt-418</strain>
    </source>
</reference>
<dbReference type="EMBL" id="DSRU01000172">
    <property type="protein sequence ID" value="HFM98457.1"/>
    <property type="molecule type" value="Genomic_DNA"/>
</dbReference>
<evidence type="ECO:0000313" key="1">
    <source>
        <dbReference type="EMBL" id="HFM98457.1"/>
    </source>
</evidence>
<organism evidence="1">
    <name type="scientific">Oscillatoriales cyanobacterium SpSt-418</name>
    <dbReference type="NCBI Taxonomy" id="2282169"/>
    <lineage>
        <taxon>Bacteria</taxon>
        <taxon>Bacillati</taxon>
        <taxon>Cyanobacteriota</taxon>
        <taxon>Cyanophyceae</taxon>
        <taxon>Oscillatoriophycideae</taxon>
        <taxon>Oscillatoriales</taxon>
    </lineage>
</organism>
<proteinExistence type="predicted"/>
<sequence>MLEKTRLRIELASGVAVLGVALTPLAIAETNVPTPARSGTATFFQGRGIAQGATFAKGRNTNISLTLDGENFGLEMNEILPSNTRNQQAGRVQYRGVILRRTDEPSKPNSFSLNTRVRSFDSSANLRVLTNTTGTCRVEVFNSRVIASNCNTVANDSSTQFLGLEQF</sequence>